<evidence type="ECO:0000313" key="4">
    <source>
        <dbReference type="EMBL" id="GGX26722.1"/>
    </source>
</evidence>
<protein>
    <recommendedName>
        <fullName evidence="3">N-acetyltransferase domain-containing protein</fullName>
    </recommendedName>
</protein>
<dbReference type="InterPro" id="IPR000182">
    <property type="entry name" value="GNAT_dom"/>
</dbReference>
<dbReference type="InterPro" id="IPR016181">
    <property type="entry name" value="Acyl_CoA_acyltransferase"/>
</dbReference>
<dbReference type="PROSITE" id="PS51186">
    <property type="entry name" value="GNAT"/>
    <property type="match status" value="1"/>
</dbReference>
<dbReference type="Gene3D" id="3.40.630.30">
    <property type="match status" value="1"/>
</dbReference>
<sequence>MPILREIYYASRADEMRFFPFSDEEKQQFLAMQFDAQHQHYQTYFQQAQFSCVLQNDVVIGRLYVFRGQEDMRIVDINLLPNYCNQGIGSMLLNQLLAEADDRQLRVSAHVEYNNPARRLYARLGFIEVEERGAYIFVVRPAASEKTNPEVNRTSPVEAFKESAI</sequence>
<accession>A0ABQ2XP96</accession>
<gene>
    <name evidence="4" type="ORF">GCM10011282_35870</name>
</gene>
<name>A0ABQ2XP96_9BURK</name>
<dbReference type="PANTHER" id="PTHR43420:SF12">
    <property type="entry name" value="N-ACETYLTRANSFERASE DOMAIN-CONTAINING PROTEIN"/>
    <property type="match status" value="1"/>
</dbReference>
<dbReference type="PANTHER" id="PTHR43420">
    <property type="entry name" value="ACETYLTRANSFERASE"/>
    <property type="match status" value="1"/>
</dbReference>
<feature type="domain" description="N-acetyltransferase" evidence="3">
    <location>
        <begin position="5"/>
        <end position="150"/>
    </location>
</feature>
<evidence type="ECO:0000259" key="3">
    <source>
        <dbReference type="PROSITE" id="PS51186"/>
    </source>
</evidence>
<dbReference type="CDD" id="cd04301">
    <property type="entry name" value="NAT_SF"/>
    <property type="match status" value="1"/>
</dbReference>
<keyword evidence="5" id="KW-1185">Reference proteome</keyword>
<evidence type="ECO:0000256" key="1">
    <source>
        <dbReference type="ARBA" id="ARBA00022679"/>
    </source>
</evidence>
<comment type="caution">
    <text evidence="4">The sequence shown here is derived from an EMBL/GenBank/DDBJ whole genome shotgun (WGS) entry which is preliminary data.</text>
</comment>
<reference evidence="5" key="1">
    <citation type="journal article" date="2019" name="Int. J. Syst. Evol. Microbiol.">
        <title>The Global Catalogue of Microorganisms (GCM) 10K type strain sequencing project: providing services to taxonomists for standard genome sequencing and annotation.</title>
        <authorList>
            <consortium name="The Broad Institute Genomics Platform"/>
            <consortium name="The Broad Institute Genome Sequencing Center for Infectious Disease"/>
            <person name="Wu L."/>
            <person name="Ma J."/>
        </authorList>
    </citation>
    <scope>NUCLEOTIDE SEQUENCE [LARGE SCALE GENOMIC DNA]</scope>
    <source>
        <strain evidence="5">KCTC 23916</strain>
    </source>
</reference>
<keyword evidence="1" id="KW-0808">Transferase</keyword>
<dbReference type="SUPFAM" id="SSF55729">
    <property type="entry name" value="Acyl-CoA N-acyltransferases (Nat)"/>
    <property type="match status" value="1"/>
</dbReference>
<keyword evidence="2" id="KW-0012">Acyltransferase</keyword>
<evidence type="ECO:0000256" key="2">
    <source>
        <dbReference type="ARBA" id="ARBA00023315"/>
    </source>
</evidence>
<evidence type="ECO:0000313" key="5">
    <source>
        <dbReference type="Proteomes" id="UP000620127"/>
    </source>
</evidence>
<proteinExistence type="predicted"/>
<dbReference type="EMBL" id="BMYT01000010">
    <property type="protein sequence ID" value="GGX26722.1"/>
    <property type="molecule type" value="Genomic_DNA"/>
</dbReference>
<organism evidence="4 5">
    <name type="scientific">Undibacterium macrobrachii</name>
    <dbReference type="NCBI Taxonomy" id="1119058"/>
    <lineage>
        <taxon>Bacteria</taxon>
        <taxon>Pseudomonadati</taxon>
        <taxon>Pseudomonadota</taxon>
        <taxon>Betaproteobacteria</taxon>
        <taxon>Burkholderiales</taxon>
        <taxon>Oxalobacteraceae</taxon>
        <taxon>Undibacterium</taxon>
    </lineage>
</organism>
<dbReference type="Proteomes" id="UP000620127">
    <property type="component" value="Unassembled WGS sequence"/>
</dbReference>
<dbReference type="Pfam" id="PF00583">
    <property type="entry name" value="Acetyltransf_1"/>
    <property type="match status" value="1"/>
</dbReference>
<dbReference type="InterPro" id="IPR050680">
    <property type="entry name" value="YpeA/RimI_acetyltransf"/>
</dbReference>